<dbReference type="EMBL" id="CP097507">
    <property type="protein sequence ID" value="URE02759.1"/>
    <property type="molecule type" value="Genomic_DNA"/>
</dbReference>
<gene>
    <name evidence="1" type="ORF">MUK42_03023</name>
</gene>
<reference evidence="1" key="1">
    <citation type="submission" date="2022-05" db="EMBL/GenBank/DDBJ databases">
        <title>The Musa troglodytarum L. genome provides insights into the mechanism of non-climacteric behaviour and enrichment of carotenoids.</title>
        <authorList>
            <person name="Wang J."/>
        </authorList>
    </citation>
    <scope>NUCLEOTIDE SEQUENCE</scope>
    <source>
        <tissue evidence="1">Leaf</tissue>
    </source>
</reference>
<keyword evidence="2" id="KW-1185">Reference proteome</keyword>
<organism evidence="1 2">
    <name type="scientific">Musa troglodytarum</name>
    <name type="common">fe'i banana</name>
    <dbReference type="NCBI Taxonomy" id="320322"/>
    <lineage>
        <taxon>Eukaryota</taxon>
        <taxon>Viridiplantae</taxon>
        <taxon>Streptophyta</taxon>
        <taxon>Embryophyta</taxon>
        <taxon>Tracheophyta</taxon>
        <taxon>Spermatophyta</taxon>
        <taxon>Magnoliopsida</taxon>
        <taxon>Liliopsida</taxon>
        <taxon>Zingiberales</taxon>
        <taxon>Musaceae</taxon>
        <taxon>Musa</taxon>
    </lineage>
</organism>
<sequence length="73" mass="8321">MARVPDTLRVHIGYHLEVTSDGKYKRLVHRAVLNSQKIVTAASELIDGQHHKRYTESSFEDFLDFMSSTSKTA</sequence>
<accession>A0A9E7FUY3</accession>
<dbReference type="InterPro" id="IPR027443">
    <property type="entry name" value="IPNS-like_sf"/>
</dbReference>
<proteinExistence type="predicted"/>
<dbReference type="Proteomes" id="UP001055439">
    <property type="component" value="Chromosome 5"/>
</dbReference>
<dbReference type="AlphaFoldDB" id="A0A9E7FUY3"/>
<name>A0A9E7FUY3_9LILI</name>
<protein>
    <submittedName>
        <fullName evidence="1">2OG-Fe(II) oxygenase superfamily</fullName>
    </submittedName>
</protein>
<dbReference type="SUPFAM" id="SSF51197">
    <property type="entry name" value="Clavaminate synthase-like"/>
    <property type="match status" value="1"/>
</dbReference>
<dbReference type="OrthoDB" id="627829at2759"/>
<evidence type="ECO:0000313" key="2">
    <source>
        <dbReference type="Proteomes" id="UP001055439"/>
    </source>
</evidence>
<dbReference type="Gene3D" id="2.60.120.330">
    <property type="entry name" value="B-lactam Antibiotic, Isopenicillin N Synthase, Chain"/>
    <property type="match status" value="1"/>
</dbReference>
<evidence type="ECO:0000313" key="1">
    <source>
        <dbReference type="EMBL" id="URE02759.1"/>
    </source>
</evidence>